<dbReference type="Proteomes" id="UP000735302">
    <property type="component" value="Unassembled WGS sequence"/>
</dbReference>
<comment type="caution">
    <text evidence="1">The sequence shown here is derived from an EMBL/GenBank/DDBJ whole genome shotgun (WGS) entry which is preliminary data.</text>
</comment>
<organism evidence="1 2">
    <name type="scientific">Plakobranchus ocellatus</name>
    <dbReference type="NCBI Taxonomy" id="259542"/>
    <lineage>
        <taxon>Eukaryota</taxon>
        <taxon>Metazoa</taxon>
        <taxon>Spiralia</taxon>
        <taxon>Lophotrochozoa</taxon>
        <taxon>Mollusca</taxon>
        <taxon>Gastropoda</taxon>
        <taxon>Heterobranchia</taxon>
        <taxon>Euthyneura</taxon>
        <taxon>Panpulmonata</taxon>
        <taxon>Sacoglossa</taxon>
        <taxon>Placobranchoidea</taxon>
        <taxon>Plakobranchidae</taxon>
        <taxon>Plakobranchus</taxon>
    </lineage>
</organism>
<dbReference type="EMBL" id="BLXT01002056">
    <property type="protein sequence ID" value="GFN90557.1"/>
    <property type="molecule type" value="Genomic_DNA"/>
</dbReference>
<accession>A0AAV3Z776</accession>
<keyword evidence="2" id="KW-1185">Reference proteome</keyword>
<evidence type="ECO:0000313" key="2">
    <source>
        <dbReference type="Proteomes" id="UP000735302"/>
    </source>
</evidence>
<reference evidence="1 2" key="1">
    <citation type="journal article" date="2021" name="Elife">
        <title>Chloroplast acquisition without the gene transfer in kleptoplastic sea slugs, Plakobranchus ocellatus.</title>
        <authorList>
            <person name="Maeda T."/>
            <person name="Takahashi S."/>
            <person name="Yoshida T."/>
            <person name="Shimamura S."/>
            <person name="Takaki Y."/>
            <person name="Nagai Y."/>
            <person name="Toyoda A."/>
            <person name="Suzuki Y."/>
            <person name="Arimoto A."/>
            <person name="Ishii H."/>
            <person name="Satoh N."/>
            <person name="Nishiyama T."/>
            <person name="Hasebe M."/>
            <person name="Maruyama T."/>
            <person name="Minagawa J."/>
            <person name="Obokata J."/>
            <person name="Shigenobu S."/>
        </authorList>
    </citation>
    <scope>NUCLEOTIDE SEQUENCE [LARGE SCALE GENOMIC DNA]</scope>
</reference>
<proteinExistence type="predicted"/>
<sequence>MKQRKLRWSGLVKRSSGLARTIMQGTVQRARRQDRQRKRWHDNVKEWTGLKLRDTLRRAEHREGVKQFGKENKQLACGIGEV</sequence>
<evidence type="ECO:0000313" key="1">
    <source>
        <dbReference type="EMBL" id="GFN90557.1"/>
    </source>
</evidence>
<gene>
    <name evidence="1" type="ORF">PoB_001706300</name>
</gene>
<name>A0AAV3Z776_9GAST</name>
<dbReference type="AlphaFoldDB" id="A0AAV3Z776"/>
<protein>
    <submittedName>
        <fullName evidence="1">UDP-glucuronosyltransferase 2a1-like</fullName>
    </submittedName>
</protein>